<comment type="caution">
    <text evidence="4">The sequence shown here is derived from an EMBL/GenBank/DDBJ whole genome shotgun (WGS) entry which is preliminary data.</text>
</comment>
<dbReference type="InterPro" id="IPR041371">
    <property type="entry name" value="GH92_N"/>
</dbReference>
<feature type="signal peptide" evidence="2">
    <location>
        <begin position="1"/>
        <end position="43"/>
    </location>
</feature>
<dbReference type="PANTHER" id="PTHR12143:SF39">
    <property type="entry name" value="SECRETED PROTEIN"/>
    <property type="match status" value="1"/>
</dbReference>
<feature type="domain" description="F5/8 type C" evidence="3">
    <location>
        <begin position="800"/>
        <end position="919"/>
    </location>
</feature>
<dbReference type="InterPro" id="IPR012939">
    <property type="entry name" value="Glyco_hydro_92"/>
</dbReference>
<evidence type="ECO:0000313" key="5">
    <source>
        <dbReference type="Proteomes" id="UP000660611"/>
    </source>
</evidence>
<dbReference type="NCBIfam" id="TIGR01180">
    <property type="entry name" value="aman2_put"/>
    <property type="match status" value="1"/>
</dbReference>
<dbReference type="InterPro" id="IPR014718">
    <property type="entry name" value="GH-type_carb-bd"/>
</dbReference>
<dbReference type="AlphaFoldDB" id="A0A919PUU6"/>
<dbReference type="Gene3D" id="1.20.1050.60">
    <property type="entry name" value="alpha-1,2-mannosidase"/>
    <property type="match status" value="1"/>
</dbReference>
<feature type="region of interest" description="Disordered" evidence="1">
    <location>
        <begin position="781"/>
        <end position="802"/>
    </location>
</feature>
<accession>A0A919PUU6</accession>
<proteinExistence type="predicted"/>
<dbReference type="EMBL" id="BONQ01000137">
    <property type="protein sequence ID" value="GIG50644.1"/>
    <property type="molecule type" value="Genomic_DNA"/>
</dbReference>
<dbReference type="GO" id="GO:0000224">
    <property type="term" value="F:peptide-N4-(N-acetyl-beta-glucosaminyl)asparagine amidase activity"/>
    <property type="evidence" value="ECO:0007669"/>
    <property type="project" value="TreeGrafter"/>
</dbReference>
<gene>
    <name evidence="4" type="ORF">Dsi01nite_086850</name>
</gene>
<dbReference type="InterPro" id="IPR008979">
    <property type="entry name" value="Galactose-bd-like_sf"/>
</dbReference>
<dbReference type="Pfam" id="PF07971">
    <property type="entry name" value="Glyco_hydro_92"/>
    <property type="match status" value="1"/>
</dbReference>
<dbReference type="GO" id="GO:0006516">
    <property type="term" value="P:glycoprotein catabolic process"/>
    <property type="evidence" value="ECO:0007669"/>
    <property type="project" value="TreeGrafter"/>
</dbReference>
<keyword evidence="2" id="KW-0732">Signal</keyword>
<dbReference type="InterPro" id="IPR005887">
    <property type="entry name" value="GH92_a_mannosidase_put"/>
</dbReference>
<dbReference type="GO" id="GO:0030246">
    <property type="term" value="F:carbohydrate binding"/>
    <property type="evidence" value="ECO:0007669"/>
    <property type="project" value="InterPro"/>
</dbReference>
<dbReference type="Gene3D" id="3.30.2080.10">
    <property type="entry name" value="GH92 mannosidase domain"/>
    <property type="match status" value="1"/>
</dbReference>
<dbReference type="Proteomes" id="UP000660611">
    <property type="component" value="Unassembled WGS sequence"/>
</dbReference>
<dbReference type="Gene3D" id="1.20.1610.10">
    <property type="entry name" value="alpha-1,2-mannosidases domains"/>
    <property type="match status" value="1"/>
</dbReference>
<evidence type="ECO:0000256" key="1">
    <source>
        <dbReference type="SAM" id="MobiDB-lite"/>
    </source>
</evidence>
<dbReference type="Pfam" id="PF17678">
    <property type="entry name" value="Glyco_hydro_92N"/>
    <property type="match status" value="1"/>
</dbReference>
<dbReference type="GO" id="GO:0005829">
    <property type="term" value="C:cytosol"/>
    <property type="evidence" value="ECO:0007669"/>
    <property type="project" value="TreeGrafter"/>
</dbReference>
<feature type="compositionally biased region" description="Polar residues" evidence="1">
    <location>
        <begin position="792"/>
        <end position="802"/>
    </location>
</feature>
<evidence type="ECO:0000259" key="3">
    <source>
        <dbReference type="PROSITE" id="PS50022"/>
    </source>
</evidence>
<evidence type="ECO:0000313" key="4">
    <source>
        <dbReference type="EMBL" id="GIG50644.1"/>
    </source>
</evidence>
<dbReference type="InterPro" id="IPR050883">
    <property type="entry name" value="PNGase"/>
</dbReference>
<name>A0A919PUU6_9ACTN</name>
<dbReference type="GO" id="GO:0005975">
    <property type="term" value="P:carbohydrate metabolic process"/>
    <property type="evidence" value="ECO:0007669"/>
    <property type="project" value="InterPro"/>
</dbReference>
<reference evidence="4" key="1">
    <citation type="submission" date="2021-01" db="EMBL/GenBank/DDBJ databases">
        <title>Whole genome shotgun sequence of Dactylosporangium siamense NBRC 106093.</title>
        <authorList>
            <person name="Komaki H."/>
            <person name="Tamura T."/>
        </authorList>
    </citation>
    <scope>NUCLEOTIDE SEQUENCE</scope>
    <source>
        <strain evidence="4">NBRC 106093</strain>
    </source>
</reference>
<dbReference type="Gene3D" id="2.60.120.260">
    <property type="entry name" value="Galactose-binding domain-like"/>
    <property type="match status" value="2"/>
</dbReference>
<dbReference type="PROSITE" id="PS50022">
    <property type="entry name" value="FA58C_3"/>
    <property type="match status" value="2"/>
</dbReference>
<dbReference type="SUPFAM" id="SSF49785">
    <property type="entry name" value="Galactose-binding domain-like"/>
    <property type="match status" value="2"/>
</dbReference>
<feature type="domain" description="F5/8 type C" evidence="3">
    <location>
        <begin position="934"/>
        <end position="1085"/>
    </location>
</feature>
<feature type="chain" id="PRO_5037196639" description="F5/8 type C domain-containing protein" evidence="2">
    <location>
        <begin position="44"/>
        <end position="1085"/>
    </location>
</feature>
<protein>
    <recommendedName>
        <fullName evidence="3">F5/8 type C domain-containing protein</fullName>
    </recommendedName>
</protein>
<dbReference type="PANTHER" id="PTHR12143">
    <property type="entry name" value="PEPTIDE N-GLYCANASE PNGASE -RELATED"/>
    <property type="match status" value="1"/>
</dbReference>
<dbReference type="Pfam" id="PF00754">
    <property type="entry name" value="F5_F8_type_C"/>
    <property type="match status" value="2"/>
</dbReference>
<dbReference type="InterPro" id="IPR008928">
    <property type="entry name" value="6-hairpin_glycosidase_sf"/>
</dbReference>
<evidence type="ECO:0000256" key="2">
    <source>
        <dbReference type="SAM" id="SignalP"/>
    </source>
</evidence>
<organism evidence="4 5">
    <name type="scientific">Dactylosporangium siamense</name>
    <dbReference type="NCBI Taxonomy" id="685454"/>
    <lineage>
        <taxon>Bacteria</taxon>
        <taxon>Bacillati</taxon>
        <taxon>Actinomycetota</taxon>
        <taxon>Actinomycetes</taxon>
        <taxon>Micromonosporales</taxon>
        <taxon>Micromonosporaceae</taxon>
        <taxon>Dactylosporangium</taxon>
    </lineage>
</organism>
<dbReference type="SUPFAM" id="SSF48208">
    <property type="entry name" value="Six-hairpin glycosidases"/>
    <property type="match status" value="1"/>
</dbReference>
<dbReference type="InterPro" id="IPR000421">
    <property type="entry name" value="FA58C"/>
</dbReference>
<keyword evidence="5" id="KW-1185">Reference proteome</keyword>
<sequence>MLPAVVLALGHLIGAFVRRLRFSTLLVAVAAAVAGLPALPAHAAVPTDLTTLVNPMIGTQKEGNTFPGAALPFGMVQVSPDTGHGTGYNYDHTKVWGFSNTHLSGVGCPVQGEVPLMPTVGAVNSADPNTYGQTLNHAQEQATAGYYRLATPNGVTTELTATLRSGWQRYTFPSSTQANVLFNTAQARGSGTGAQSSSISIVNSDTVEGSVTTAGFCATAPAHTVYFSAKFSRPFASFGTWSGTTFTGGSRTSSGTGAKGGWVRFDTSSDRVVTAKVGLSYTGIAGAQANLTAETSAAGFNFDTIRNAARDTWNAKLHKAEVDGGTTDRQVAFYTSLYHSLLHPNLAGDVNGQYRGFDNVVRTASGYTPYQTFSLWDTYRAQNQLVALLEPQVARDYGLSLLAVDRELGWLPKWSLANTETNTMTGDPVTPFLVDLWARGLLNGYETQIYTALRKNATAVPTNINGRNGNPYYASLGYIPTGVTCGPVLPMDHDCKFPSSATLEYAAADSSLAIMARALGNTADATMFEARGQNYRNLFDPSVGTFRPRNANGAWGSPYSPTDGSHTFHEAGAYQYQWLVPQDPDGLVSLLGGKTATNNRLDSFFAYSNLLTDPSGTAHNTWVNGAYDYYSFTTYNPNNEPDLLAPYTYLWTGQPYKTSTVLRAAYTLFTNGPNGVTGNDDLGTMSAWYVFSSLGLYPLMNGANFYGVSTPQFPSAKVTIGSYGSQQGGTLNITAPSVSDSNRYIGTASWNGTGFSRTWLSQADIAHGGNLAYTVTGTPGTWGTGAGDTPPSSNHTTPPAPQTNLALGKAASGSTACAADESAAKAVNGSVTGGNTDKFCSTVAGAYVQVDLGSTQTVNKVVVKHAGAGAEPATLNTKAFTVQLSTDGSSWSTPATVTNNADPVTIHQFASTSARYVRINVTTPTQTTDGATRIYELEAYGSATAPVNLALNRPATGSTACGATEGPEKAVNGSTSGGNSDKFCSGVAGAWLQVDLGSTKAISRFEVAHAQAGGESADYNTKAFTIQVSNDGTTWTTPVTVTANTAANTTHTVSGVSGRYVRLNITTPTQTTDTATRIYELRAFG</sequence>
<dbReference type="Gene3D" id="2.70.98.10">
    <property type="match status" value="1"/>
</dbReference>